<name>A0A1X0F6A1_MYCNT</name>
<dbReference type="AlphaFoldDB" id="A0A1X0F6A1"/>
<dbReference type="RefSeq" id="WP_083100155.1">
    <property type="nucleotide sequence ID" value="NZ_AP022590.1"/>
</dbReference>
<reference evidence="1 4" key="2">
    <citation type="journal article" date="2019" name="Emerg. Microbes Infect.">
        <title>Comprehensive subspecies identification of 175 nontuberculous mycobacteria species based on 7547 genomic profiles.</title>
        <authorList>
            <person name="Matsumoto Y."/>
            <person name="Kinjo T."/>
            <person name="Motooka D."/>
            <person name="Nabeya D."/>
            <person name="Jung N."/>
            <person name="Uechi K."/>
            <person name="Horii T."/>
            <person name="Iida T."/>
            <person name="Fujita J."/>
            <person name="Nakamura S."/>
        </authorList>
    </citation>
    <scope>NUCLEOTIDE SEQUENCE [LARGE SCALE GENOMIC DNA]</scope>
    <source>
        <strain evidence="1 4">JCM 18113</strain>
    </source>
</reference>
<protein>
    <submittedName>
        <fullName evidence="2">Uncharacterized protein</fullName>
    </submittedName>
</protein>
<gene>
    <name evidence="2" type="ORF">BST30_28025</name>
    <name evidence="1" type="ORF">MMAN_04410</name>
</gene>
<dbReference type="Proteomes" id="UP000465812">
    <property type="component" value="Chromosome"/>
</dbReference>
<accession>A0A1X0F6A1</accession>
<dbReference type="Proteomes" id="UP000192760">
    <property type="component" value="Unassembled WGS sequence"/>
</dbReference>
<evidence type="ECO:0000313" key="4">
    <source>
        <dbReference type="Proteomes" id="UP000465812"/>
    </source>
</evidence>
<reference evidence="2 3" key="1">
    <citation type="submission" date="2017-02" db="EMBL/GenBank/DDBJ databases">
        <title>The new phylogeny of genus Mycobacterium.</title>
        <authorList>
            <person name="Tortoli E."/>
            <person name="Trovato A."/>
            <person name="Cirillo D.M."/>
        </authorList>
    </citation>
    <scope>NUCLEOTIDE SEQUENCE [LARGE SCALE GENOMIC DNA]</scope>
    <source>
        <strain evidence="2 3">DSM 45255</strain>
    </source>
</reference>
<organism evidence="2 3">
    <name type="scientific">Mycobacterium mantenii</name>
    <dbReference type="NCBI Taxonomy" id="560555"/>
    <lineage>
        <taxon>Bacteria</taxon>
        <taxon>Bacillati</taxon>
        <taxon>Actinomycetota</taxon>
        <taxon>Actinomycetes</taxon>
        <taxon>Mycobacteriales</taxon>
        <taxon>Mycobacteriaceae</taxon>
        <taxon>Mycobacterium</taxon>
        <taxon>Mycobacterium avium complex (MAC)</taxon>
    </lineage>
</organism>
<sequence>MEIEQKYVAALNDGIVNATDVGYLGLTDAQFAAFLYVLAWYMGGKREGVDGFVVGAADTDARTLTVYWIAGDSIGSLTVAGTDVGNSALPPISGWLRSVRDVEKLALSGVVKIENVTNEKDVRPIVLIVFRGEQPIEISADRPNERARRQARDFIARLLVLIGGLPS</sequence>
<dbReference type="EMBL" id="AP022590">
    <property type="protein sequence ID" value="BBY36307.1"/>
    <property type="molecule type" value="Genomic_DNA"/>
</dbReference>
<evidence type="ECO:0000313" key="1">
    <source>
        <dbReference type="EMBL" id="BBY36307.1"/>
    </source>
</evidence>
<keyword evidence="4" id="KW-1185">Reference proteome</keyword>
<proteinExistence type="predicted"/>
<evidence type="ECO:0000313" key="2">
    <source>
        <dbReference type="EMBL" id="ORA96927.1"/>
    </source>
</evidence>
<evidence type="ECO:0000313" key="3">
    <source>
        <dbReference type="Proteomes" id="UP000192760"/>
    </source>
</evidence>
<dbReference type="EMBL" id="MVHW01000066">
    <property type="protein sequence ID" value="ORA96927.1"/>
    <property type="molecule type" value="Genomic_DNA"/>
</dbReference>
<reference evidence="1" key="3">
    <citation type="submission" date="2020-02" db="EMBL/GenBank/DDBJ databases">
        <authorList>
            <person name="Matsumoto Y."/>
            <person name="Motooka D."/>
            <person name="Nakamura S."/>
        </authorList>
    </citation>
    <scope>NUCLEOTIDE SEQUENCE</scope>
    <source>
        <strain evidence="1">JCM 18113</strain>
    </source>
</reference>